<dbReference type="InterPro" id="IPR036390">
    <property type="entry name" value="WH_DNA-bd_sf"/>
</dbReference>
<evidence type="ECO:0000256" key="3">
    <source>
        <dbReference type="ARBA" id="ARBA00023163"/>
    </source>
</evidence>
<dbReference type="InterPro" id="IPR036388">
    <property type="entry name" value="WH-like_DNA-bd_sf"/>
</dbReference>
<evidence type="ECO:0000256" key="1">
    <source>
        <dbReference type="ARBA" id="ARBA00023015"/>
    </source>
</evidence>
<evidence type="ECO:0000313" key="6">
    <source>
        <dbReference type="Proteomes" id="UP000521313"/>
    </source>
</evidence>
<dbReference type="Pfam" id="PF01047">
    <property type="entry name" value="MarR"/>
    <property type="match status" value="1"/>
</dbReference>
<dbReference type="PROSITE" id="PS50995">
    <property type="entry name" value="HTH_MARR_2"/>
    <property type="match status" value="1"/>
</dbReference>
<keyword evidence="3" id="KW-0804">Transcription</keyword>
<name>A0A7W8D0E0_9FIRM</name>
<dbReference type="InterPro" id="IPR000835">
    <property type="entry name" value="HTH_MarR-typ"/>
</dbReference>
<dbReference type="PANTHER" id="PTHR42756">
    <property type="entry name" value="TRANSCRIPTIONAL REGULATOR, MARR"/>
    <property type="match status" value="1"/>
</dbReference>
<evidence type="ECO:0000256" key="2">
    <source>
        <dbReference type="ARBA" id="ARBA00023125"/>
    </source>
</evidence>
<dbReference type="SUPFAM" id="SSF46785">
    <property type="entry name" value="Winged helix' DNA-binding domain"/>
    <property type="match status" value="1"/>
</dbReference>
<protein>
    <submittedName>
        <fullName evidence="5">DNA-binding MarR family transcriptional regulator</fullName>
    </submittedName>
</protein>
<proteinExistence type="predicted"/>
<reference evidence="5 6" key="1">
    <citation type="submission" date="2020-08" db="EMBL/GenBank/DDBJ databases">
        <title>Genomic Encyclopedia of Type Strains, Phase IV (KMG-IV): sequencing the most valuable type-strain genomes for metagenomic binning, comparative biology and taxonomic classification.</title>
        <authorList>
            <person name="Goeker M."/>
        </authorList>
    </citation>
    <scope>NUCLEOTIDE SEQUENCE [LARGE SCALE GENOMIC DNA]</scope>
    <source>
        <strain evidence="5 6">DSM 26963</strain>
    </source>
</reference>
<dbReference type="PANTHER" id="PTHR42756:SF1">
    <property type="entry name" value="TRANSCRIPTIONAL REPRESSOR OF EMRAB OPERON"/>
    <property type="match status" value="1"/>
</dbReference>
<organism evidence="5 6">
    <name type="scientific">Faecalicoccus acidiformans</name>
    <dbReference type="NCBI Taxonomy" id="915173"/>
    <lineage>
        <taxon>Bacteria</taxon>
        <taxon>Bacillati</taxon>
        <taxon>Bacillota</taxon>
        <taxon>Erysipelotrichia</taxon>
        <taxon>Erysipelotrichales</taxon>
        <taxon>Erysipelotrichaceae</taxon>
        <taxon>Faecalicoccus</taxon>
    </lineage>
</organism>
<gene>
    <name evidence="5" type="ORF">HNQ43_000912</name>
</gene>
<dbReference type="Proteomes" id="UP000521313">
    <property type="component" value="Unassembled WGS sequence"/>
</dbReference>
<dbReference type="AlphaFoldDB" id="A0A7W8D0E0"/>
<dbReference type="GO" id="GO:0003677">
    <property type="term" value="F:DNA binding"/>
    <property type="evidence" value="ECO:0007669"/>
    <property type="project" value="UniProtKB-KW"/>
</dbReference>
<keyword evidence="2 5" id="KW-0238">DNA-binding</keyword>
<dbReference type="PRINTS" id="PR00598">
    <property type="entry name" value="HTHMARR"/>
</dbReference>
<comment type="caution">
    <text evidence="5">The sequence shown here is derived from an EMBL/GenBank/DDBJ whole genome shotgun (WGS) entry which is preliminary data.</text>
</comment>
<dbReference type="SMART" id="SM00347">
    <property type="entry name" value="HTH_MARR"/>
    <property type="match status" value="1"/>
</dbReference>
<feature type="domain" description="HTH marR-type" evidence="4">
    <location>
        <begin position="19"/>
        <end position="153"/>
    </location>
</feature>
<dbReference type="GO" id="GO:0003700">
    <property type="term" value="F:DNA-binding transcription factor activity"/>
    <property type="evidence" value="ECO:0007669"/>
    <property type="project" value="InterPro"/>
</dbReference>
<dbReference type="Gene3D" id="1.10.10.10">
    <property type="entry name" value="Winged helix-like DNA-binding domain superfamily/Winged helix DNA-binding domain"/>
    <property type="match status" value="1"/>
</dbReference>
<dbReference type="EMBL" id="JACHHD010000007">
    <property type="protein sequence ID" value="MBB5184866.1"/>
    <property type="molecule type" value="Genomic_DNA"/>
</dbReference>
<evidence type="ECO:0000259" key="4">
    <source>
        <dbReference type="PROSITE" id="PS50995"/>
    </source>
</evidence>
<accession>A0A7W8D0E0</accession>
<keyword evidence="1" id="KW-0805">Transcription regulation</keyword>
<sequence>MIPMTLDEQKQQERTQKTRHTLNELLVGLFNYILYIEANNLKQKGVELSINEVHILESIERASSNTMSHMARRLMITSGTLTTNISRLEKKGYVERYQDEKDRRIVRIRNTPKALDVLKIHDEFHKNMIDKAIGDLGLDENEVLNEALENILEYFSDEYSDQTKGA</sequence>
<evidence type="ECO:0000313" key="5">
    <source>
        <dbReference type="EMBL" id="MBB5184866.1"/>
    </source>
</evidence>